<evidence type="ECO:0000256" key="1">
    <source>
        <dbReference type="SAM" id="MobiDB-lite"/>
    </source>
</evidence>
<dbReference type="RefSeq" id="WP_100336104.1">
    <property type="nucleotide sequence ID" value="NZ_PGFA01000001.1"/>
</dbReference>
<feature type="region of interest" description="Disordered" evidence="1">
    <location>
        <begin position="97"/>
        <end position="125"/>
    </location>
</feature>
<comment type="caution">
    <text evidence="2">The sequence shown here is derived from an EMBL/GenBank/DDBJ whole genome shotgun (WGS) entry which is preliminary data.</text>
</comment>
<dbReference type="OrthoDB" id="883718at2"/>
<evidence type="ECO:0000313" key="3">
    <source>
        <dbReference type="Proteomes" id="UP000228535"/>
    </source>
</evidence>
<reference evidence="2 3" key="1">
    <citation type="submission" date="2017-11" db="EMBL/GenBank/DDBJ databases">
        <title>Genomic Encyclopedia of Archaeal and Bacterial Type Strains, Phase II (KMG-II): From Individual Species to Whole Genera.</title>
        <authorList>
            <person name="Goeker M."/>
        </authorList>
    </citation>
    <scope>NUCLEOTIDE SEQUENCE [LARGE SCALE GENOMIC DNA]</scope>
    <source>
        <strain evidence="2 3">DSM 11115</strain>
    </source>
</reference>
<protein>
    <recommendedName>
        <fullName evidence="4">Excreted virulence factor EspC (Type VII ESX diderm)</fullName>
    </recommendedName>
</protein>
<evidence type="ECO:0008006" key="4">
    <source>
        <dbReference type="Google" id="ProtNLM"/>
    </source>
</evidence>
<gene>
    <name evidence="2" type="ORF">CLV45_1883</name>
</gene>
<accession>A0A2M9BR69</accession>
<evidence type="ECO:0000313" key="2">
    <source>
        <dbReference type="EMBL" id="PJJ60456.1"/>
    </source>
</evidence>
<name>A0A2M9BR69_9BACT</name>
<dbReference type="EMBL" id="PGFA01000001">
    <property type="protein sequence ID" value="PJJ60456.1"/>
    <property type="molecule type" value="Genomic_DNA"/>
</dbReference>
<keyword evidence="3" id="KW-1185">Reference proteome</keyword>
<organism evidence="2 3">
    <name type="scientific">Hymenobacter chitinivorans DSM 11115</name>
    <dbReference type="NCBI Taxonomy" id="1121954"/>
    <lineage>
        <taxon>Bacteria</taxon>
        <taxon>Pseudomonadati</taxon>
        <taxon>Bacteroidota</taxon>
        <taxon>Cytophagia</taxon>
        <taxon>Cytophagales</taxon>
        <taxon>Hymenobacteraceae</taxon>
        <taxon>Hymenobacter</taxon>
    </lineage>
</organism>
<dbReference type="Proteomes" id="UP000228535">
    <property type="component" value="Unassembled WGS sequence"/>
</dbReference>
<proteinExistence type="predicted"/>
<dbReference type="AlphaFoldDB" id="A0A2M9BR69"/>
<sequence>MSYKQRESNSITKATQRLNGLRAIDPTGKLDLGNGFGIETFQAEILTATQHLTVYNEALKAVVGLKNEVDAAEKRLNKFSSGVLTAVGQKFTKNSTQYEQAGGVRESERLKRMTKPRTTPKPAAS</sequence>